<keyword evidence="5" id="KW-1185">Reference proteome</keyword>
<feature type="domain" description="N-acetyltransferase" evidence="3">
    <location>
        <begin position="2"/>
        <end position="156"/>
    </location>
</feature>
<keyword evidence="2" id="KW-0012">Acyltransferase</keyword>
<dbReference type="Proteomes" id="UP000218418">
    <property type="component" value="Chromosome"/>
</dbReference>
<evidence type="ECO:0000256" key="1">
    <source>
        <dbReference type="ARBA" id="ARBA00022679"/>
    </source>
</evidence>
<dbReference type="AlphaFoldDB" id="A0A1Z4LRY9"/>
<dbReference type="Pfam" id="PF00583">
    <property type="entry name" value="Acetyltransf_1"/>
    <property type="match status" value="1"/>
</dbReference>
<evidence type="ECO:0000259" key="3">
    <source>
        <dbReference type="PROSITE" id="PS51186"/>
    </source>
</evidence>
<dbReference type="CDD" id="cd04301">
    <property type="entry name" value="NAT_SF"/>
    <property type="match status" value="1"/>
</dbReference>
<dbReference type="InterPro" id="IPR016181">
    <property type="entry name" value="Acyl_CoA_acyltransferase"/>
</dbReference>
<dbReference type="GO" id="GO:0016747">
    <property type="term" value="F:acyltransferase activity, transferring groups other than amino-acyl groups"/>
    <property type="evidence" value="ECO:0007669"/>
    <property type="project" value="InterPro"/>
</dbReference>
<dbReference type="Gene3D" id="3.40.630.30">
    <property type="match status" value="1"/>
</dbReference>
<dbReference type="InterPro" id="IPR050680">
    <property type="entry name" value="YpeA/RimI_acetyltransf"/>
</dbReference>
<evidence type="ECO:0000313" key="5">
    <source>
        <dbReference type="Proteomes" id="UP000218418"/>
    </source>
</evidence>
<reference evidence="4 5" key="1">
    <citation type="submission" date="2017-06" db="EMBL/GenBank/DDBJ databases">
        <title>Genome sequencing of cyanobaciteial culture collection at National Institute for Environmental Studies (NIES).</title>
        <authorList>
            <person name="Hirose Y."/>
            <person name="Shimura Y."/>
            <person name="Fujisawa T."/>
            <person name="Nakamura Y."/>
            <person name="Kawachi M."/>
        </authorList>
    </citation>
    <scope>NUCLEOTIDE SEQUENCE [LARGE SCALE GENOMIC DNA]</scope>
    <source>
        <strain evidence="4 5">NIES-267</strain>
    </source>
</reference>
<dbReference type="SUPFAM" id="SSF55729">
    <property type="entry name" value="Acyl-CoA N-acyltransferases (Nat)"/>
    <property type="match status" value="1"/>
</dbReference>
<organism evidence="4 5">
    <name type="scientific">Calothrix parasitica NIES-267</name>
    <dbReference type="NCBI Taxonomy" id="1973488"/>
    <lineage>
        <taxon>Bacteria</taxon>
        <taxon>Bacillati</taxon>
        <taxon>Cyanobacteriota</taxon>
        <taxon>Cyanophyceae</taxon>
        <taxon>Nostocales</taxon>
        <taxon>Calotrichaceae</taxon>
        <taxon>Calothrix</taxon>
    </lineage>
</organism>
<accession>A0A1Z4LRY9</accession>
<gene>
    <name evidence="4" type="ORF">NIES267_35100</name>
</gene>
<evidence type="ECO:0000256" key="2">
    <source>
        <dbReference type="ARBA" id="ARBA00023315"/>
    </source>
</evidence>
<keyword evidence="1 4" id="KW-0808">Transferase</keyword>
<dbReference type="PANTHER" id="PTHR43420">
    <property type="entry name" value="ACETYLTRANSFERASE"/>
    <property type="match status" value="1"/>
</dbReference>
<dbReference type="EMBL" id="AP018227">
    <property type="protein sequence ID" value="BAY84016.1"/>
    <property type="molecule type" value="Genomic_DNA"/>
</dbReference>
<dbReference type="OrthoDB" id="9792929at2"/>
<evidence type="ECO:0000313" key="4">
    <source>
        <dbReference type="EMBL" id="BAY84016.1"/>
    </source>
</evidence>
<dbReference type="PROSITE" id="PS51186">
    <property type="entry name" value="GNAT"/>
    <property type="match status" value="1"/>
</dbReference>
<name>A0A1Z4LRY9_9CYAN</name>
<dbReference type="PANTHER" id="PTHR43420:SF47">
    <property type="entry name" value="N-ACETYLTRANSFERASE DOMAIN-CONTAINING PROTEIN"/>
    <property type="match status" value="1"/>
</dbReference>
<protein>
    <submittedName>
        <fullName evidence="4">Acetyltransferase, GNAT family protein</fullName>
    </submittedName>
</protein>
<proteinExistence type="predicted"/>
<sequence>MILIKKLNPEDTQQFFLWRDADIYTYNMLRREVVEHEEGKRVIFIAFINLNIVGTVQFVPKHYDIELADGISTAYLQSLLVDKDYRRQGIGNLLIKAVESEAVQRHFQRLTIMVESDNSPALNLYNKMGFYFFKNSNNMWRGAEYHVQCLHKSLFL</sequence>
<dbReference type="InterPro" id="IPR000182">
    <property type="entry name" value="GNAT_dom"/>
</dbReference>